<gene>
    <name evidence="2" type="ORF">JOC83_001309</name>
</gene>
<dbReference type="Pfam" id="PF09350">
    <property type="entry name" value="DJC28_CD"/>
    <property type="match status" value="1"/>
</dbReference>
<feature type="domain" description="DnaJ homologue subfamily C member 28 conserved" evidence="1">
    <location>
        <begin position="7"/>
        <end position="73"/>
    </location>
</feature>
<organism evidence="2 3">
    <name type="scientific">Priestia iocasae</name>
    <dbReference type="NCBI Taxonomy" id="2291674"/>
    <lineage>
        <taxon>Bacteria</taxon>
        <taxon>Bacillati</taxon>
        <taxon>Bacillota</taxon>
        <taxon>Bacilli</taxon>
        <taxon>Bacillales</taxon>
        <taxon>Bacillaceae</taxon>
        <taxon>Priestia</taxon>
    </lineage>
</organism>
<reference evidence="2 3" key="1">
    <citation type="submission" date="2021-01" db="EMBL/GenBank/DDBJ databases">
        <title>Genomic Encyclopedia of Type Strains, Phase IV (KMG-IV): sequencing the most valuable type-strain genomes for metagenomic binning, comparative biology and taxonomic classification.</title>
        <authorList>
            <person name="Goeker M."/>
        </authorList>
    </citation>
    <scope>NUCLEOTIDE SEQUENCE [LARGE SCALE GENOMIC DNA]</scope>
    <source>
        <strain evidence="2 3">DSM 104297</strain>
    </source>
</reference>
<dbReference type="EMBL" id="JAFBFC010000002">
    <property type="protein sequence ID" value="MBM7702475.1"/>
    <property type="molecule type" value="Genomic_DNA"/>
</dbReference>
<dbReference type="RefSeq" id="WP_205185550.1">
    <property type="nucleotide sequence ID" value="NZ_JAFBFC010000002.1"/>
</dbReference>
<evidence type="ECO:0000313" key="3">
    <source>
        <dbReference type="Proteomes" id="UP000809829"/>
    </source>
</evidence>
<keyword evidence="3" id="KW-1185">Reference proteome</keyword>
<dbReference type="Proteomes" id="UP000809829">
    <property type="component" value="Unassembled WGS sequence"/>
</dbReference>
<sequence length="123" mass="14422">MDISHIIAEERIKKAQAEGEFDHLPGSGKPLQLDDLAHIPPELRQAYRMMKNANMVSEESVLKQGLMTIEQLIERCHDEDERHKLKKELTEKQLKLNQVVEKKGMTHSAAYRDYQRQIQRKFL</sequence>
<dbReference type="PANTHER" id="PTHR39158:SF1">
    <property type="entry name" value="DNAJ HOMOLOG SUBFAMILY C MEMBER 28"/>
    <property type="match status" value="1"/>
</dbReference>
<dbReference type="PANTHER" id="PTHR39158">
    <property type="entry name" value="OS08G0560600 PROTEIN"/>
    <property type="match status" value="1"/>
</dbReference>
<dbReference type="InterPro" id="IPR052573">
    <property type="entry name" value="DnaJ_C_subfamily_28"/>
</dbReference>
<dbReference type="InterPro" id="IPR018961">
    <property type="entry name" value="DnaJ_homolog_subfam-C_membr-28"/>
</dbReference>
<protein>
    <submittedName>
        <fullName evidence="2">Amino acid-binding ACT domain protein</fullName>
    </submittedName>
</protein>
<proteinExistence type="predicted"/>
<evidence type="ECO:0000313" key="2">
    <source>
        <dbReference type="EMBL" id="MBM7702475.1"/>
    </source>
</evidence>
<accession>A0ABS2QSN1</accession>
<comment type="caution">
    <text evidence="2">The sequence shown here is derived from an EMBL/GenBank/DDBJ whole genome shotgun (WGS) entry which is preliminary data.</text>
</comment>
<name>A0ABS2QSN1_9BACI</name>
<evidence type="ECO:0000259" key="1">
    <source>
        <dbReference type="Pfam" id="PF09350"/>
    </source>
</evidence>